<dbReference type="PROSITE" id="PS00061">
    <property type="entry name" value="ADH_SHORT"/>
    <property type="match status" value="1"/>
</dbReference>
<accession>A0A375J3M1</accession>
<comment type="similarity">
    <text evidence="1 3">Belongs to the short-chain dehydrogenases/reductases (SDR) family.</text>
</comment>
<feature type="domain" description="Ketoreductase" evidence="4">
    <location>
        <begin position="8"/>
        <end position="191"/>
    </location>
</feature>
<dbReference type="PRINTS" id="PR00081">
    <property type="entry name" value="GDHRDH"/>
</dbReference>
<evidence type="ECO:0000313" key="6">
    <source>
        <dbReference type="Proteomes" id="UP000256805"/>
    </source>
</evidence>
<dbReference type="GO" id="GO:0016491">
    <property type="term" value="F:oxidoreductase activity"/>
    <property type="evidence" value="ECO:0007669"/>
    <property type="project" value="UniProtKB-KW"/>
</dbReference>
<dbReference type="InterPro" id="IPR036291">
    <property type="entry name" value="NAD(P)-bd_dom_sf"/>
</dbReference>
<dbReference type="CDD" id="cd05233">
    <property type="entry name" value="SDR_c"/>
    <property type="match status" value="1"/>
</dbReference>
<dbReference type="PANTHER" id="PTHR43180">
    <property type="entry name" value="3-OXOACYL-(ACYL-CARRIER-PROTEIN) REDUCTASE (AFU_ORTHOLOGUE AFUA_6G11210)"/>
    <property type="match status" value="1"/>
</dbReference>
<keyword evidence="2" id="KW-0560">Oxidoreductase</keyword>
<dbReference type="SMART" id="SM00822">
    <property type="entry name" value="PKS_KR"/>
    <property type="match status" value="1"/>
</dbReference>
<dbReference type="Pfam" id="PF00106">
    <property type="entry name" value="adh_short"/>
    <property type="match status" value="1"/>
</dbReference>
<organism evidence="5 6">
    <name type="scientific">Cupriavidus taiwanensis</name>
    <dbReference type="NCBI Taxonomy" id="164546"/>
    <lineage>
        <taxon>Bacteria</taxon>
        <taxon>Pseudomonadati</taxon>
        <taxon>Pseudomonadota</taxon>
        <taxon>Betaproteobacteria</taxon>
        <taxon>Burkholderiales</taxon>
        <taxon>Burkholderiaceae</taxon>
        <taxon>Cupriavidus</taxon>
    </lineage>
</organism>
<dbReference type="PRINTS" id="PR00080">
    <property type="entry name" value="SDRFAMILY"/>
</dbReference>
<dbReference type="SUPFAM" id="SSF51735">
    <property type="entry name" value="NAD(P)-binding Rossmann-fold domains"/>
    <property type="match status" value="1"/>
</dbReference>
<evidence type="ECO:0000256" key="2">
    <source>
        <dbReference type="ARBA" id="ARBA00023002"/>
    </source>
</evidence>
<sequence length="285" mass="30995">MTYDLQGKVVLITGAAGGIGAATARELYACGARLVLTDVTQASVDHLAAEFAPERTLALALDVTDAAATKAVVQHAVDRFGRLDIAFANAGIAWRDLPATVYSCDEQEFERIVEVDLLGVWRTIKAALPEVLRNEGQVLITASVYAFVNGMVNAPYAVSKAAVEMLARSLRAELGGTGATASVLYPGWVATSIAKVGFGGNALATKLIEKGFPAPLRRPIQPDDVAKGVVKGLRARQPRIMVPFRWAPFSWTRGVFNILTDWHLARQHEMHKLMRELERCRERQS</sequence>
<dbReference type="RefSeq" id="WP_116384830.1">
    <property type="nucleotide sequence ID" value="NZ_LS483234.1"/>
</dbReference>
<protein>
    <submittedName>
        <fullName evidence="5">Short-chain dehydrogenase/reductase SDR</fullName>
    </submittedName>
</protein>
<evidence type="ECO:0000256" key="1">
    <source>
        <dbReference type="ARBA" id="ARBA00006484"/>
    </source>
</evidence>
<name>A0A375J3M1_9BURK</name>
<dbReference type="AlphaFoldDB" id="A0A375J3M1"/>
<gene>
    <name evidence="5" type="ORF">CBM2634_B120005</name>
</gene>
<dbReference type="InterPro" id="IPR002347">
    <property type="entry name" value="SDR_fam"/>
</dbReference>
<dbReference type="InterPro" id="IPR020904">
    <property type="entry name" value="Sc_DH/Rdtase_CS"/>
</dbReference>
<proteinExistence type="inferred from homology"/>
<dbReference type="PANTHER" id="PTHR43180:SF3">
    <property type="entry name" value="SHORT CHAIN DEHYDROGENASE MDPC-RELATED"/>
    <property type="match status" value="1"/>
</dbReference>
<dbReference type="Proteomes" id="UP000256805">
    <property type="component" value="Unassembled WGS sequence"/>
</dbReference>
<dbReference type="Gene3D" id="3.40.50.720">
    <property type="entry name" value="NAD(P)-binding Rossmann-like Domain"/>
    <property type="match status" value="1"/>
</dbReference>
<evidence type="ECO:0000259" key="4">
    <source>
        <dbReference type="SMART" id="SM00822"/>
    </source>
</evidence>
<evidence type="ECO:0000256" key="3">
    <source>
        <dbReference type="RuleBase" id="RU000363"/>
    </source>
</evidence>
<evidence type="ECO:0000313" key="5">
    <source>
        <dbReference type="EMBL" id="SPR99795.1"/>
    </source>
</evidence>
<reference evidence="5 6" key="1">
    <citation type="submission" date="2018-01" db="EMBL/GenBank/DDBJ databases">
        <authorList>
            <person name="Gaut B.S."/>
            <person name="Morton B.R."/>
            <person name="Clegg M.T."/>
            <person name="Duvall M.R."/>
        </authorList>
    </citation>
    <scope>NUCLEOTIDE SEQUENCE [LARGE SCALE GENOMIC DNA]</scope>
    <source>
        <strain evidence="5">Cupriavidus taiwanensis cmp 52</strain>
    </source>
</reference>
<dbReference type="InterPro" id="IPR057326">
    <property type="entry name" value="KR_dom"/>
</dbReference>
<dbReference type="EMBL" id="OVTA01000035">
    <property type="protein sequence ID" value="SPR99795.1"/>
    <property type="molecule type" value="Genomic_DNA"/>
</dbReference>